<dbReference type="GO" id="GO:0046872">
    <property type="term" value="F:metal ion binding"/>
    <property type="evidence" value="ECO:0007669"/>
    <property type="project" value="UniProtKB-KW"/>
</dbReference>
<feature type="region of interest" description="Disordered" evidence="15">
    <location>
        <begin position="1"/>
        <end position="24"/>
    </location>
</feature>
<keyword evidence="9 17" id="KW-0560">Oxidoreductase</keyword>
<dbReference type="GO" id="GO:0019676">
    <property type="term" value="P:ammonia assimilation cycle"/>
    <property type="evidence" value="ECO:0007669"/>
    <property type="project" value="TreeGrafter"/>
</dbReference>
<evidence type="ECO:0000256" key="8">
    <source>
        <dbReference type="ARBA" id="ARBA00022962"/>
    </source>
</evidence>
<evidence type="ECO:0000256" key="10">
    <source>
        <dbReference type="ARBA" id="ARBA00023004"/>
    </source>
</evidence>
<feature type="compositionally biased region" description="Low complexity" evidence="15">
    <location>
        <begin position="1"/>
        <end position="12"/>
    </location>
</feature>
<dbReference type="GO" id="GO:0006537">
    <property type="term" value="P:glutamate biosynthetic process"/>
    <property type="evidence" value="ECO:0007669"/>
    <property type="project" value="UniProtKB-KW"/>
</dbReference>
<keyword evidence="12" id="KW-0314">Glutamate biosynthesis</keyword>
<dbReference type="PANTHER" id="PTHR11938:SF133">
    <property type="entry name" value="GLUTAMATE SYNTHASE (NADH)"/>
    <property type="match status" value="1"/>
</dbReference>
<dbReference type="InterPro" id="IPR017932">
    <property type="entry name" value="GATase_2_dom"/>
</dbReference>
<evidence type="ECO:0000256" key="15">
    <source>
        <dbReference type="SAM" id="MobiDB-lite"/>
    </source>
</evidence>
<dbReference type="GO" id="GO:0004355">
    <property type="term" value="F:glutamate synthase (NADPH) activity"/>
    <property type="evidence" value="ECO:0007669"/>
    <property type="project" value="UniProtKB-EC"/>
</dbReference>
<keyword evidence="7" id="KW-0479">Metal-binding</keyword>
<evidence type="ECO:0000256" key="13">
    <source>
        <dbReference type="ARBA" id="ARBA00023291"/>
    </source>
</evidence>
<reference evidence="17" key="1">
    <citation type="submission" date="2020-02" db="EMBL/GenBank/DDBJ databases">
        <authorList>
            <person name="Meier V. D."/>
        </authorList>
    </citation>
    <scope>NUCLEOTIDE SEQUENCE</scope>
    <source>
        <strain evidence="17">AVDCRST_MAG16</strain>
    </source>
</reference>
<dbReference type="PANTHER" id="PTHR11938">
    <property type="entry name" value="FAD NADPH DEHYDROGENASE/OXIDOREDUCTASE"/>
    <property type="match status" value="1"/>
</dbReference>
<dbReference type="Gene3D" id="3.60.20.10">
    <property type="entry name" value="Glutamine Phosphoribosylpyrophosphate, subunit 1, domain 1"/>
    <property type="match status" value="1"/>
</dbReference>
<dbReference type="InterPro" id="IPR029055">
    <property type="entry name" value="Ntn_hydrolases_N"/>
</dbReference>
<keyword evidence="11" id="KW-0411">Iron-sulfur</keyword>
<evidence type="ECO:0000256" key="2">
    <source>
        <dbReference type="ARBA" id="ARBA00001927"/>
    </source>
</evidence>
<keyword evidence="13" id="KW-0003">3Fe-4S</keyword>
<keyword evidence="5" id="KW-0285">Flavoprotein</keyword>
<gene>
    <name evidence="17" type="ORF">AVDCRST_MAG16-859</name>
</gene>
<dbReference type="EMBL" id="CADCUE010000068">
    <property type="protein sequence ID" value="CAA9322334.1"/>
    <property type="molecule type" value="Genomic_DNA"/>
</dbReference>
<dbReference type="Pfam" id="PF00310">
    <property type="entry name" value="GATase_2"/>
    <property type="match status" value="1"/>
</dbReference>
<evidence type="ECO:0000256" key="4">
    <source>
        <dbReference type="ARBA" id="ARBA00022605"/>
    </source>
</evidence>
<evidence type="ECO:0000256" key="6">
    <source>
        <dbReference type="ARBA" id="ARBA00022643"/>
    </source>
</evidence>
<sequence length="92" mass="9417">MTSSSSSSVSSSIQGHPAQGLYDPANEHDACGVAFVADIAGRVTHDTVEQGLTALRNLEHRGASGSEPETGDGAGILVQVPDAFLRAVLAEQ</sequence>
<keyword evidence="6" id="KW-0288">FMN</keyword>
<dbReference type="SUPFAM" id="SSF56235">
    <property type="entry name" value="N-terminal nucleophile aminohydrolases (Ntn hydrolases)"/>
    <property type="match status" value="1"/>
</dbReference>
<protein>
    <submittedName>
        <fullName evidence="17">Glutamate synthase [NADPH] large chain</fullName>
        <ecNumber evidence="17">1.4.1.13</ecNumber>
    </submittedName>
</protein>
<evidence type="ECO:0000256" key="5">
    <source>
        <dbReference type="ARBA" id="ARBA00022630"/>
    </source>
</evidence>
<dbReference type="InterPro" id="IPR050711">
    <property type="entry name" value="ET-N_metabolism_enzyme"/>
</dbReference>
<comment type="cofactor">
    <cofactor evidence="2">
        <name>[3Fe-4S] cluster</name>
        <dbReference type="ChEBI" id="CHEBI:21137"/>
    </cofactor>
</comment>
<dbReference type="AlphaFoldDB" id="A0A6J4L4Y6"/>
<comment type="cofactor">
    <cofactor evidence="1">
        <name>FMN</name>
        <dbReference type="ChEBI" id="CHEBI:58210"/>
    </cofactor>
</comment>
<proteinExistence type="inferred from homology"/>
<keyword evidence="8" id="KW-0315">Glutamine amidotransferase</keyword>
<evidence type="ECO:0000256" key="1">
    <source>
        <dbReference type="ARBA" id="ARBA00001917"/>
    </source>
</evidence>
<dbReference type="GO" id="GO:0051538">
    <property type="term" value="F:3 iron, 4 sulfur cluster binding"/>
    <property type="evidence" value="ECO:0007669"/>
    <property type="project" value="UniProtKB-KW"/>
</dbReference>
<organism evidence="17">
    <name type="scientific">uncultured Frankineae bacterium</name>
    <dbReference type="NCBI Taxonomy" id="437475"/>
    <lineage>
        <taxon>Bacteria</taxon>
        <taxon>Bacillati</taxon>
        <taxon>Actinomycetota</taxon>
        <taxon>Actinomycetes</taxon>
        <taxon>Frankiales</taxon>
        <taxon>environmental samples</taxon>
    </lineage>
</organism>
<accession>A0A6J4L4Y6</accession>
<evidence type="ECO:0000313" key="17">
    <source>
        <dbReference type="EMBL" id="CAA9322334.1"/>
    </source>
</evidence>
<comment type="similarity">
    <text evidence="3">Belongs to the glutamate synthase family.</text>
</comment>
<feature type="domain" description="Glutamine amidotransferase type-2" evidence="16">
    <location>
        <begin position="31"/>
        <end position="92"/>
    </location>
</feature>
<comment type="pathway">
    <text evidence="14">Amino-acid biosynthesis.</text>
</comment>
<dbReference type="EC" id="1.4.1.13" evidence="17"/>
<evidence type="ECO:0000256" key="12">
    <source>
        <dbReference type="ARBA" id="ARBA00023164"/>
    </source>
</evidence>
<evidence type="ECO:0000256" key="7">
    <source>
        <dbReference type="ARBA" id="ARBA00022723"/>
    </source>
</evidence>
<evidence type="ECO:0000256" key="14">
    <source>
        <dbReference type="ARBA" id="ARBA00029440"/>
    </source>
</evidence>
<evidence type="ECO:0000256" key="11">
    <source>
        <dbReference type="ARBA" id="ARBA00023014"/>
    </source>
</evidence>
<keyword evidence="4" id="KW-0028">Amino-acid biosynthesis</keyword>
<feature type="non-terminal residue" evidence="17">
    <location>
        <position position="92"/>
    </location>
</feature>
<evidence type="ECO:0000259" key="16">
    <source>
        <dbReference type="PROSITE" id="PS51278"/>
    </source>
</evidence>
<dbReference type="PROSITE" id="PS51278">
    <property type="entry name" value="GATASE_TYPE_2"/>
    <property type="match status" value="1"/>
</dbReference>
<name>A0A6J4L4Y6_9ACTN</name>
<evidence type="ECO:0000256" key="9">
    <source>
        <dbReference type="ARBA" id="ARBA00023002"/>
    </source>
</evidence>
<evidence type="ECO:0000256" key="3">
    <source>
        <dbReference type="ARBA" id="ARBA00009716"/>
    </source>
</evidence>
<keyword evidence="10" id="KW-0408">Iron</keyword>